<keyword evidence="6" id="KW-0735">Signal-anchor</keyword>
<dbReference type="Pfam" id="PF01762">
    <property type="entry name" value="Galactosyl_T"/>
    <property type="match status" value="1"/>
</dbReference>
<name>A0A183J7F6_9BILA</name>
<dbReference type="GO" id="GO:0006493">
    <property type="term" value="P:protein O-linked glycosylation"/>
    <property type="evidence" value="ECO:0007669"/>
    <property type="project" value="TreeGrafter"/>
</dbReference>
<evidence type="ECO:0000256" key="5">
    <source>
        <dbReference type="ARBA" id="ARBA00022692"/>
    </source>
</evidence>
<evidence type="ECO:0000256" key="2">
    <source>
        <dbReference type="ARBA" id="ARBA00008661"/>
    </source>
</evidence>
<dbReference type="OrthoDB" id="6086505at2759"/>
<proteinExistence type="inferred from homology"/>
<evidence type="ECO:0000256" key="1">
    <source>
        <dbReference type="ARBA" id="ARBA00004323"/>
    </source>
</evidence>
<dbReference type="GO" id="GO:0016758">
    <property type="term" value="F:hexosyltransferase activity"/>
    <property type="evidence" value="ECO:0007669"/>
    <property type="project" value="InterPro"/>
</dbReference>
<evidence type="ECO:0000313" key="12">
    <source>
        <dbReference type="Proteomes" id="UP000270296"/>
    </source>
</evidence>
<evidence type="ECO:0000256" key="4">
    <source>
        <dbReference type="ARBA" id="ARBA00022679"/>
    </source>
</evidence>
<dbReference type="WBParaSite" id="SBAD_0001219701-mRNA-1">
    <property type="protein sequence ID" value="SBAD_0001219701-mRNA-1"/>
    <property type="gene ID" value="SBAD_0001219701"/>
</dbReference>
<keyword evidence="3 10" id="KW-0328">Glycosyltransferase</keyword>
<evidence type="ECO:0000313" key="11">
    <source>
        <dbReference type="EMBL" id="VDP43124.1"/>
    </source>
</evidence>
<keyword evidence="9" id="KW-0472">Membrane</keyword>
<reference evidence="13" key="1">
    <citation type="submission" date="2016-06" db="UniProtKB">
        <authorList>
            <consortium name="WormBaseParasite"/>
        </authorList>
    </citation>
    <scope>IDENTIFICATION</scope>
</reference>
<dbReference type="AlphaFoldDB" id="A0A183J7F6"/>
<keyword evidence="5" id="KW-0812">Transmembrane</keyword>
<reference evidence="11 12" key="2">
    <citation type="submission" date="2018-11" db="EMBL/GenBank/DDBJ databases">
        <authorList>
            <consortium name="Pathogen Informatics"/>
        </authorList>
    </citation>
    <scope>NUCLEOTIDE SEQUENCE [LARGE SCALE GENOMIC DNA]</scope>
</reference>
<evidence type="ECO:0000256" key="9">
    <source>
        <dbReference type="ARBA" id="ARBA00023136"/>
    </source>
</evidence>
<evidence type="ECO:0000256" key="3">
    <source>
        <dbReference type="ARBA" id="ARBA00022676"/>
    </source>
</evidence>
<comment type="similarity">
    <text evidence="2 10">Belongs to the glycosyltransferase 31 family.</text>
</comment>
<evidence type="ECO:0000256" key="8">
    <source>
        <dbReference type="ARBA" id="ARBA00023034"/>
    </source>
</evidence>
<sequence length="158" mass="18873">MFVNMFLVIRYLLMQDHYQKPRKTIYCAVWEREVVQRSKKHRWFVRKTEFPRRYYPPYCSGSNMILTADSVVPLYTTALRTKFLWVDDVFLSGIVAPKCGVKLHKINTITDLLCKDHVVKGTMHKVLFCHVSSRMYLLEWFWKNLMHNYLLTSTSSQV</sequence>
<dbReference type="InterPro" id="IPR002659">
    <property type="entry name" value="Glyco_trans_31"/>
</dbReference>
<dbReference type="PANTHER" id="PTHR11214">
    <property type="entry name" value="BETA-1,3-N-ACETYLGLUCOSAMINYLTRANSFERASE"/>
    <property type="match status" value="1"/>
</dbReference>
<keyword evidence="7" id="KW-1133">Transmembrane helix</keyword>
<keyword evidence="8 10" id="KW-0333">Golgi apparatus</keyword>
<dbReference type="Proteomes" id="UP000270296">
    <property type="component" value="Unassembled WGS sequence"/>
</dbReference>
<dbReference type="EMBL" id="UZAM01016415">
    <property type="protein sequence ID" value="VDP43124.1"/>
    <property type="molecule type" value="Genomic_DNA"/>
</dbReference>
<accession>A0A183J7F6</accession>
<organism evidence="13">
    <name type="scientific">Soboliphyme baturini</name>
    <dbReference type="NCBI Taxonomy" id="241478"/>
    <lineage>
        <taxon>Eukaryota</taxon>
        <taxon>Metazoa</taxon>
        <taxon>Ecdysozoa</taxon>
        <taxon>Nematoda</taxon>
        <taxon>Enoplea</taxon>
        <taxon>Dorylaimia</taxon>
        <taxon>Dioctophymatida</taxon>
        <taxon>Dioctophymatoidea</taxon>
        <taxon>Soboliphymatidae</taxon>
        <taxon>Soboliphyme</taxon>
    </lineage>
</organism>
<dbReference type="EC" id="2.4.1.-" evidence="10"/>
<evidence type="ECO:0000313" key="13">
    <source>
        <dbReference type="WBParaSite" id="SBAD_0001219701-mRNA-1"/>
    </source>
</evidence>
<keyword evidence="12" id="KW-1185">Reference proteome</keyword>
<evidence type="ECO:0000256" key="6">
    <source>
        <dbReference type="ARBA" id="ARBA00022968"/>
    </source>
</evidence>
<evidence type="ECO:0000256" key="10">
    <source>
        <dbReference type="RuleBase" id="RU363063"/>
    </source>
</evidence>
<gene>
    <name evidence="11" type="ORF">SBAD_LOCUS11806</name>
</gene>
<comment type="subcellular location">
    <subcellularLocation>
        <location evidence="1 10">Golgi apparatus membrane</location>
        <topology evidence="1 10">Single-pass type II membrane protein</topology>
    </subcellularLocation>
</comment>
<evidence type="ECO:0000256" key="7">
    <source>
        <dbReference type="ARBA" id="ARBA00022989"/>
    </source>
</evidence>
<keyword evidence="4" id="KW-0808">Transferase</keyword>
<dbReference type="PANTHER" id="PTHR11214:SF3">
    <property type="entry name" value="BETA-1,3-GALACTOSYLTRANSFERASE 6"/>
    <property type="match status" value="1"/>
</dbReference>
<dbReference type="GO" id="GO:0000139">
    <property type="term" value="C:Golgi membrane"/>
    <property type="evidence" value="ECO:0007669"/>
    <property type="project" value="UniProtKB-SubCell"/>
</dbReference>
<protein>
    <recommendedName>
        <fullName evidence="10">Hexosyltransferase</fullName>
        <ecNumber evidence="10">2.4.1.-</ecNumber>
    </recommendedName>
</protein>